<proteinExistence type="predicted"/>
<dbReference type="Gene3D" id="3.30.40.10">
    <property type="entry name" value="Zinc/RING finger domain, C3HC4 (zinc finger)"/>
    <property type="match status" value="1"/>
</dbReference>
<accession>A0AAD9WX99</accession>
<evidence type="ECO:0000313" key="7">
    <source>
        <dbReference type="EMBL" id="KAK2647294.1"/>
    </source>
</evidence>
<keyword evidence="3" id="KW-0862">Zinc</keyword>
<dbReference type="PROSITE" id="PS50089">
    <property type="entry name" value="ZF_RING_2"/>
    <property type="match status" value="1"/>
</dbReference>
<evidence type="ECO:0000256" key="1">
    <source>
        <dbReference type="ARBA" id="ARBA00022723"/>
    </source>
</evidence>
<dbReference type="PANTHER" id="PTHR45969:SF69">
    <property type="entry name" value="FINGER DOMAIN PROTEIN, PUTATIVE (AFU_ORTHOLOGUE AFUA_3G12190)-RELATED"/>
    <property type="match status" value="1"/>
</dbReference>
<dbReference type="InterPro" id="IPR001841">
    <property type="entry name" value="Znf_RING"/>
</dbReference>
<dbReference type="GO" id="GO:0016567">
    <property type="term" value="P:protein ubiquitination"/>
    <property type="evidence" value="ECO:0007669"/>
    <property type="project" value="TreeGrafter"/>
</dbReference>
<feature type="transmembrane region" description="Helical" evidence="5">
    <location>
        <begin position="12"/>
        <end position="32"/>
    </location>
</feature>
<sequence>MLVVSDEIMHYLFAVTFCLISILLIVIVIDDFKTLIINVTSRFVGYKISRQVKKRLEKMRLETSNVTAEQQQACMCCMICLEEFSAESEATRTLCRHVYHHQCIAEWLEKSDSCPLCRCNLLEIC</sequence>
<dbReference type="PANTHER" id="PTHR45969">
    <property type="entry name" value="RING ZINC FINGER PROTEIN-RELATED"/>
    <property type="match status" value="1"/>
</dbReference>
<dbReference type="EMBL" id="JANJYI010000005">
    <property type="protein sequence ID" value="KAK2647294.1"/>
    <property type="molecule type" value="Genomic_DNA"/>
</dbReference>
<keyword evidence="5" id="KW-0812">Transmembrane</keyword>
<evidence type="ECO:0000313" key="8">
    <source>
        <dbReference type="Proteomes" id="UP001280121"/>
    </source>
</evidence>
<dbReference type="SUPFAM" id="SSF57850">
    <property type="entry name" value="RING/U-box"/>
    <property type="match status" value="1"/>
</dbReference>
<comment type="caution">
    <text evidence="7">The sequence shown here is derived from an EMBL/GenBank/DDBJ whole genome shotgun (WGS) entry which is preliminary data.</text>
</comment>
<dbReference type="Pfam" id="PF13639">
    <property type="entry name" value="zf-RING_2"/>
    <property type="match status" value="1"/>
</dbReference>
<dbReference type="InterPro" id="IPR013083">
    <property type="entry name" value="Znf_RING/FYVE/PHD"/>
</dbReference>
<protein>
    <recommendedName>
        <fullName evidence="6">RING-type domain-containing protein</fullName>
    </recommendedName>
</protein>
<keyword evidence="8" id="KW-1185">Reference proteome</keyword>
<evidence type="ECO:0000256" key="2">
    <source>
        <dbReference type="ARBA" id="ARBA00022771"/>
    </source>
</evidence>
<keyword evidence="2 4" id="KW-0863">Zinc-finger</keyword>
<keyword evidence="5" id="KW-0472">Membrane</keyword>
<name>A0AAD9WX99_9ROSI</name>
<keyword evidence="1" id="KW-0479">Metal-binding</keyword>
<dbReference type="SMART" id="SM00184">
    <property type="entry name" value="RING"/>
    <property type="match status" value="1"/>
</dbReference>
<gene>
    <name evidence="7" type="ORF">Ddye_014783</name>
</gene>
<evidence type="ECO:0000256" key="5">
    <source>
        <dbReference type="SAM" id="Phobius"/>
    </source>
</evidence>
<dbReference type="GO" id="GO:0061630">
    <property type="term" value="F:ubiquitin protein ligase activity"/>
    <property type="evidence" value="ECO:0007669"/>
    <property type="project" value="TreeGrafter"/>
</dbReference>
<feature type="domain" description="RING-type" evidence="6">
    <location>
        <begin position="77"/>
        <end position="118"/>
    </location>
</feature>
<evidence type="ECO:0000256" key="4">
    <source>
        <dbReference type="PROSITE-ProRule" id="PRU00175"/>
    </source>
</evidence>
<dbReference type="AlphaFoldDB" id="A0AAD9WX99"/>
<keyword evidence="5" id="KW-1133">Transmembrane helix</keyword>
<reference evidence="7" key="1">
    <citation type="journal article" date="2023" name="Plant J.">
        <title>Genome sequences and population genomics provide insights into the demographic history, inbreeding, and mutation load of two 'living fossil' tree species of Dipteronia.</title>
        <authorList>
            <person name="Feng Y."/>
            <person name="Comes H.P."/>
            <person name="Chen J."/>
            <person name="Zhu S."/>
            <person name="Lu R."/>
            <person name="Zhang X."/>
            <person name="Li P."/>
            <person name="Qiu J."/>
            <person name="Olsen K.M."/>
            <person name="Qiu Y."/>
        </authorList>
    </citation>
    <scope>NUCLEOTIDE SEQUENCE</scope>
    <source>
        <strain evidence="7">KIB01</strain>
    </source>
</reference>
<evidence type="ECO:0000259" key="6">
    <source>
        <dbReference type="PROSITE" id="PS50089"/>
    </source>
</evidence>
<organism evidence="7 8">
    <name type="scientific">Dipteronia dyeriana</name>
    <dbReference type="NCBI Taxonomy" id="168575"/>
    <lineage>
        <taxon>Eukaryota</taxon>
        <taxon>Viridiplantae</taxon>
        <taxon>Streptophyta</taxon>
        <taxon>Embryophyta</taxon>
        <taxon>Tracheophyta</taxon>
        <taxon>Spermatophyta</taxon>
        <taxon>Magnoliopsida</taxon>
        <taxon>eudicotyledons</taxon>
        <taxon>Gunneridae</taxon>
        <taxon>Pentapetalae</taxon>
        <taxon>rosids</taxon>
        <taxon>malvids</taxon>
        <taxon>Sapindales</taxon>
        <taxon>Sapindaceae</taxon>
        <taxon>Hippocastanoideae</taxon>
        <taxon>Acereae</taxon>
        <taxon>Dipteronia</taxon>
    </lineage>
</organism>
<dbReference type="Proteomes" id="UP001280121">
    <property type="component" value="Unassembled WGS sequence"/>
</dbReference>
<evidence type="ECO:0000256" key="3">
    <source>
        <dbReference type="ARBA" id="ARBA00022833"/>
    </source>
</evidence>
<dbReference type="GO" id="GO:0008270">
    <property type="term" value="F:zinc ion binding"/>
    <property type="evidence" value="ECO:0007669"/>
    <property type="project" value="UniProtKB-KW"/>
</dbReference>